<keyword evidence="7 9" id="KW-0326">Glycosidase</keyword>
<dbReference type="SUPFAM" id="SSF49785">
    <property type="entry name" value="Galactose-binding domain-like"/>
    <property type="match status" value="1"/>
</dbReference>
<comment type="caution">
    <text evidence="11">The sequence shown here is derived from an EMBL/GenBank/DDBJ whole genome shotgun (WGS) entry which is preliminary data.</text>
</comment>
<comment type="cofactor">
    <cofactor evidence="2">
        <name>Na(+)</name>
        <dbReference type="ChEBI" id="CHEBI:29101"/>
    </cofactor>
</comment>
<dbReference type="Gene3D" id="2.60.120.260">
    <property type="entry name" value="Galactose-binding domain-like"/>
    <property type="match status" value="1"/>
</dbReference>
<dbReference type="InterPro" id="IPR023232">
    <property type="entry name" value="Glyco_hydro_2_AS"/>
</dbReference>
<dbReference type="InterPro" id="IPR006104">
    <property type="entry name" value="Glyco_hydro_2_N"/>
</dbReference>
<dbReference type="InterPro" id="IPR006101">
    <property type="entry name" value="Glyco_hydro_2"/>
</dbReference>
<dbReference type="SMART" id="SM01038">
    <property type="entry name" value="Bgal_small_N"/>
    <property type="match status" value="1"/>
</dbReference>
<comment type="catalytic activity">
    <reaction evidence="1 9">
        <text>Hydrolysis of terminal non-reducing beta-D-galactose residues in beta-D-galactosides.</text>
        <dbReference type="EC" id="3.2.1.23"/>
    </reaction>
</comment>
<evidence type="ECO:0000256" key="5">
    <source>
        <dbReference type="ARBA" id="ARBA00013303"/>
    </source>
</evidence>
<dbReference type="Gene3D" id="3.20.20.80">
    <property type="entry name" value="Glycosidases"/>
    <property type="match status" value="1"/>
</dbReference>
<organism evidence="11 12">
    <name type="scientific">Ruficoccus amylovorans</name>
    <dbReference type="NCBI Taxonomy" id="1804625"/>
    <lineage>
        <taxon>Bacteria</taxon>
        <taxon>Pseudomonadati</taxon>
        <taxon>Verrucomicrobiota</taxon>
        <taxon>Opitutia</taxon>
        <taxon>Puniceicoccales</taxon>
        <taxon>Cerasicoccaceae</taxon>
        <taxon>Ruficoccus</taxon>
    </lineage>
</organism>
<dbReference type="PANTHER" id="PTHR46323">
    <property type="entry name" value="BETA-GALACTOSIDASE"/>
    <property type="match status" value="1"/>
</dbReference>
<evidence type="ECO:0000313" key="11">
    <source>
        <dbReference type="EMBL" id="MBC2596243.1"/>
    </source>
</evidence>
<dbReference type="Proteomes" id="UP000546464">
    <property type="component" value="Unassembled WGS sequence"/>
</dbReference>
<evidence type="ECO:0000256" key="6">
    <source>
        <dbReference type="ARBA" id="ARBA00022801"/>
    </source>
</evidence>
<dbReference type="InterPro" id="IPR017853">
    <property type="entry name" value="GH"/>
</dbReference>
<evidence type="ECO:0000256" key="3">
    <source>
        <dbReference type="ARBA" id="ARBA00007401"/>
    </source>
</evidence>
<dbReference type="InterPro" id="IPR004199">
    <property type="entry name" value="B-gal_small/dom_5"/>
</dbReference>
<dbReference type="Pfam" id="PF02837">
    <property type="entry name" value="Glyco_hydro_2_N"/>
    <property type="match status" value="1"/>
</dbReference>
<dbReference type="GO" id="GO:0009341">
    <property type="term" value="C:beta-galactosidase complex"/>
    <property type="evidence" value="ECO:0007669"/>
    <property type="project" value="InterPro"/>
</dbReference>
<dbReference type="InterPro" id="IPR011013">
    <property type="entry name" value="Gal_mutarotase_sf_dom"/>
</dbReference>
<dbReference type="PROSITE" id="PS00719">
    <property type="entry name" value="GLYCOSYL_HYDROL_F2_1"/>
    <property type="match status" value="1"/>
</dbReference>
<evidence type="ECO:0000259" key="10">
    <source>
        <dbReference type="SMART" id="SM01038"/>
    </source>
</evidence>
<dbReference type="SUPFAM" id="SSF51445">
    <property type="entry name" value="(Trans)glycosidases"/>
    <property type="match status" value="1"/>
</dbReference>
<dbReference type="InterPro" id="IPR014718">
    <property type="entry name" value="GH-type_carb-bd"/>
</dbReference>
<dbReference type="GO" id="GO:0005990">
    <property type="term" value="P:lactose catabolic process"/>
    <property type="evidence" value="ECO:0007669"/>
    <property type="project" value="TreeGrafter"/>
</dbReference>
<evidence type="ECO:0000256" key="2">
    <source>
        <dbReference type="ARBA" id="ARBA00001959"/>
    </source>
</evidence>
<dbReference type="Pfam" id="PF00703">
    <property type="entry name" value="Glyco_hydro_2"/>
    <property type="match status" value="1"/>
</dbReference>
<dbReference type="GO" id="GO:0004565">
    <property type="term" value="F:beta-galactosidase activity"/>
    <property type="evidence" value="ECO:0007669"/>
    <property type="project" value="UniProtKB-EC"/>
</dbReference>
<dbReference type="Gene3D" id="2.70.98.10">
    <property type="match status" value="1"/>
</dbReference>
<evidence type="ECO:0000256" key="7">
    <source>
        <dbReference type="ARBA" id="ARBA00023295"/>
    </source>
</evidence>
<accession>A0A842HIA2</accession>
<protein>
    <recommendedName>
        <fullName evidence="5 9">Beta-galactosidase</fullName>
        <ecNumber evidence="4 9">3.2.1.23</ecNumber>
    </recommendedName>
    <alternativeName>
        <fullName evidence="8 9">Lactase</fullName>
    </alternativeName>
</protein>
<evidence type="ECO:0000256" key="1">
    <source>
        <dbReference type="ARBA" id="ARBA00001412"/>
    </source>
</evidence>
<dbReference type="InterPro" id="IPR036156">
    <property type="entry name" value="Beta-gal/glucu_dom_sf"/>
</dbReference>
<dbReference type="SUPFAM" id="SSF49303">
    <property type="entry name" value="beta-Galactosidase/glucuronidase domain"/>
    <property type="match status" value="2"/>
</dbReference>
<dbReference type="RefSeq" id="WP_185677156.1">
    <property type="nucleotide sequence ID" value="NZ_JACHVB010000063.1"/>
</dbReference>
<gene>
    <name evidence="11" type="ORF">H5P28_18395</name>
</gene>
<dbReference type="EC" id="3.2.1.23" evidence="4 9"/>
<evidence type="ECO:0000256" key="4">
    <source>
        <dbReference type="ARBA" id="ARBA00012756"/>
    </source>
</evidence>
<dbReference type="Pfam" id="PF16353">
    <property type="entry name" value="LacZ_4"/>
    <property type="match status" value="1"/>
</dbReference>
<dbReference type="Gene3D" id="2.60.40.10">
    <property type="entry name" value="Immunoglobulins"/>
    <property type="match status" value="2"/>
</dbReference>
<dbReference type="Pfam" id="PF02836">
    <property type="entry name" value="Glyco_hydro_2_C"/>
    <property type="match status" value="1"/>
</dbReference>
<evidence type="ECO:0000256" key="9">
    <source>
        <dbReference type="RuleBase" id="RU361154"/>
    </source>
</evidence>
<dbReference type="GO" id="GO:0030246">
    <property type="term" value="F:carbohydrate binding"/>
    <property type="evidence" value="ECO:0007669"/>
    <property type="project" value="InterPro"/>
</dbReference>
<proteinExistence type="inferred from homology"/>
<dbReference type="PROSITE" id="PS00608">
    <property type="entry name" value="GLYCOSYL_HYDROL_F2_2"/>
    <property type="match status" value="1"/>
</dbReference>
<sequence>MPESPIDRQCGKTYEQPSLTEINRLPMSAVSVSFPEPEQALASVREASPWWRSLNGQWRFLFRESPAGLPEAVELDEATSPDWADIPVPSCWQMHGYGRPHYTNVKMPFPDEPPFAPEYNPTGVYVRTFSVDESWRERRVVLHIGGAESVLQVYLNGEFVGLGKDSRLSSSFDVTERVRFGEDNRLSVVIIQYSDASFVEDQDHWRLGGMHREVWLTSTEKIYLEDVFARADYDSETGNGRIDMDVRVEMGREAQEGWSISWQLFDQELHPVMGEPESQPVLTRRHHLEHWPRVGARLSREFAGVQPWSAEVPARYRLVVSLVSPAGKVVESTALWTGFRRVEVKDRQLLVNGKAVLFKGVNRHEHSDTHGKVVDEALMRKDLEVMKAFNVNAIRTSHYPADPRFYDLCDEYGFYVIDEANIESHDFHNQICHDKRYLPAFVERGMRMVMRDKNHPCILMWSLGNESGYGANHDAMAGWMRRYDPSRLIHYEGAISRGQSGSEWDQGHLSTDIICPMYPEIHDMIEWVKTSDDPRPLILCEYSHAMGNSNGCLREYFEAFESHHGLQGGFIWEWLDHGLLEKTEDGREYWAYGGDYGDEPNSGNFIADGLVWPDRRPHPALYEFKKLAQPFAVRLISSSPLSVAVRSKQDFRSLDYLSARWSLSADGRELATGELGLDGIRPGEEKVFTLPQADELAGAFDGEQLGLHLSFCLKDGDGLLPAGHEIGWEHLVLAGAALLARDELKPAVAEAVEQGGLTWLSGEGWRAGFCPDQGGLVHLGTTDDENLLAAPLRFTWWRAATDNDGIKIWDGQEEKPLGKWLAAGLPETQMTLVGQTVDDGRVRVQWELATDSHPQAGSFVQVFRMTDRGLLVENALQASPELPDLPRIGTQFALVPGFERVRYVGLGPWENYRDRCAGVWEDAFELAVDDFYVPYIMPQECGSRSGVKRFELRHEKADTCMRIDAVEEPMECKALHLTDADLFAGRHTCDLAMRPETWVSLDYRQRGLGTRSCGPDTLETYRIQPGTRRWSFLLSLR</sequence>
<dbReference type="InterPro" id="IPR013783">
    <property type="entry name" value="Ig-like_fold"/>
</dbReference>
<dbReference type="InterPro" id="IPR006102">
    <property type="entry name" value="Ig-like_GH2"/>
</dbReference>
<dbReference type="InterPro" id="IPR032312">
    <property type="entry name" value="LacZ_4"/>
</dbReference>
<feature type="domain" description="Beta galactosidase small chain/" evidence="10">
    <location>
        <begin position="759"/>
        <end position="1035"/>
    </location>
</feature>
<dbReference type="Pfam" id="PF02929">
    <property type="entry name" value="Bgal_small_N"/>
    <property type="match status" value="1"/>
</dbReference>
<dbReference type="InterPro" id="IPR006103">
    <property type="entry name" value="Glyco_hydro_2_cat"/>
</dbReference>
<dbReference type="FunFam" id="3.20.20.80:FF:000018">
    <property type="entry name" value="Beta-galactosidase"/>
    <property type="match status" value="1"/>
</dbReference>
<dbReference type="EMBL" id="JACHVB010000063">
    <property type="protein sequence ID" value="MBC2596243.1"/>
    <property type="molecule type" value="Genomic_DNA"/>
</dbReference>
<dbReference type="SUPFAM" id="SSF74650">
    <property type="entry name" value="Galactose mutarotase-like"/>
    <property type="match status" value="1"/>
</dbReference>
<dbReference type="InterPro" id="IPR023230">
    <property type="entry name" value="Glyco_hydro_2_CS"/>
</dbReference>
<evidence type="ECO:0000313" key="12">
    <source>
        <dbReference type="Proteomes" id="UP000546464"/>
    </source>
</evidence>
<comment type="similarity">
    <text evidence="3 9">Belongs to the glycosyl hydrolase 2 family.</text>
</comment>
<dbReference type="PANTHER" id="PTHR46323:SF2">
    <property type="entry name" value="BETA-GALACTOSIDASE"/>
    <property type="match status" value="1"/>
</dbReference>
<reference evidence="11 12" key="1">
    <citation type="submission" date="2020-07" db="EMBL/GenBank/DDBJ databases">
        <authorList>
            <person name="Feng X."/>
        </authorList>
    </citation>
    <scope>NUCLEOTIDE SEQUENCE [LARGE SCALE GENOMIC DNA]</scope>
    <source>
        <strain evidence="11 12">JCM31066</strain>
    </source>
</reference>
<dbReference type="AlphaFoldDB" id="A0A842HIA2"/>
<dbReference type="InterPro" id="IPR008979">
    <property type="entry name" value="Galactose-bd-like_sf"/>
</dbReference>
<name>A0A842HIA2_9BACT</name>
<dbReference type="PRINTS" id="PR00132">
    <property type="entry name" value="GLHYDRLASE2"/>
</dbReference>
<keyword evidence="6 9" id="KW-0378">Hydrolase</keyword>
<keyword evidence="12" id="KW-1185">Reference proteome</keyword>
<dbReference type="InterPro" id="IPR050347">
    <property type="entry name" value="Bact_Beta-galactosidase"/>
</dbReference>
<evidence type="ECO:0000256" key="8">
    <source>
        <dbReference type="ARBA" id="ARBA00032230"/>
    </source>
</evidence>